<reference evidence="2" key="1">
    <citation type="submission" date="2021-09" db="EMBL/GenBank/DDBJ databases">
        <title>Genome analysis of Fictibacillus sp. KIGAM418 isolated from marine sediment.</title>
        <authorList>
            <person name="Seo M.-J."/>
            <person name="Cho E.-S."/>
            <person name="Hwang C.Y."/>
        </authorList>
    </citation>
    <scope>NUCLEOTIDE SEQUENCE</scope>
    <source>
        <strain evidence="2">KIGAM418</strain>
    </source>
</reference>
<protein>
    <submittedName>
        <fullName evidence="2">Endonuclease/exonuclease/phosphatase family protein</fullName>
    </submittedName>
</protein>
<dbReference type="PANTHER" id="PTHR12121">
    <property type="entry name" value="CARBON CATABOLITE REPRESSOR PROTEIN 4"/>
    <property type="match status" value="1"/>
</dbReference>
<dbReference type="RefSeq" id="WP_248254299.1">
    <property type="nucleotide sequence ID" value="NZ_JAIWJX010000002.1"/>
</dbReference>
<sequence length="264" mass="30023">MTIHIMTYNLRVGGSAGSGPHTWEKRRPLMKKLLQNYTPDVLCTQEGTYWQLTGLEEDLLQYDWIGLGREGGSKGEFMAVFFRKDKYRAVDFDHFWLSETPAEIGSVSWETACPRMATWVFLEDRGTKETFYVMNTHLDHISVRAREEGAALLVQERKGFQSGVPVILTGDFNTHPGSRVYEILTGSGELFDSWRTADERKGSGLGTFNDFTDENGGGEEQRIDWVLVSESWEVEGAEIVDVKVNDEFPSDHYPVYVKMGLKRS</sequence>
<keyword evidence="2" id="KW-0540">Nuclease</keyword>
<name>A0A9X2BEJ4_9BACL</name>
<dbReference type="SUPFAM" id="SSF56219">
    <property type="entry name" value="DNase I-like"/>
    <property type="match status" value="1"/>
</dbReference>
<dbReference type="InterPro" id="IPR036691">
    <property type="entry name" value="Endo/exonu/phosph_ase_sf"/>
</dbReference>
<dbReference type="EMBL" id="JAIWJX010000002">
    <property type="protein sequence ID" value="MCK6259089.1"/>
    <property type="molecule type" value="Genomic_DNA"/>
</dbReference>
<accession>A0A9X2BEJ4</accession>
<evidence type="ECO:0000313" key="3">
    <source>
        <dbReference type="Proteomes" id="UP001139011"/>
    </source>
</evidence>
<dbReference type="GO" id="GO:0004519">
    <property type="term" value="F:endonuclease activity"/>
    <property type="evidence" value="ECO:0007669"/>
    <property type="project" value="UniProtKB-KW"/>
</dbReference>
<evidence type="ECO:0000313" key="2">
    <source>
        <dbReference type="EMBL" id="MCK6259089.1"/>
    </source>
</evidence>
<dbReference type="PANTHER" id="PTHR12121:SF36">
    <property type="entry name" value="ENDONUCLEASE_EXONUCLEASE_PHOSPHATASE DOMAIN-CONTAINING PROTEIN"/>
    <property type="match status" value="1"/>
</dbReference>
<dbReference type="Proteomes" id="UP001139011">
    <property type="component" value="Unassembled WGS sequence"/>
</dbReference>
<feature type="domain" description="Endonuclease/exonuclease/phosphatase" evidence="1">
    <location>
        <begin position="6"/>
        <end position="252"/>
    </location>
</feature>
<keyword evidence="3" id="KW-1185">Reference proteome</keyword>
<keyword evidence="2" id="KW-0255">Endonuclease</keyword>
<keyword evidence="2" id="KW-0378">Hydrolase</keyword>
<comment type="caution">
    <text evidence="2">The sequence shown here is derived from an EMBL/GenBank/DDBJ whole genome shotgun (WGS) entry which is preliminary data.</text>
</comment>
<proteinExistence type="predicted"/>
<dbReference type="InterPro" id="IPR005135">
    <property type="entry name" value="Endo/exonuclease/phosphatase"/>
</dbReference>
<organism evidence="2 3">
    <name type="scientific">Fictibacillus marinisediminis</name>
    <dbReference type="NCBI Taxonomy" id="2878389"/>
    <lineage>
        <taxon>Bacteria</taxon>
        <taxon>Bacillati</taxon>
        <taxon>Bacillota</taxon>
        <taxon>Bacilli</taxon>
        <taxon>Bacillales</taxon>
        <taxon>Fictibacillaceae</taxon>
        <taxon>Fictibacillus</taxon>
    </lineage>
</organism>
<dbReference type="Pfam" id="PF03372">
    <property type="entry name" value="Exo_endo_phos"/>
    <property type="match status" value="1"/>
</dbReference>
<gene>
    <name evidence="2" type="ORF">LCY76_21185</name>
</gene>
<dbReference type="InterPro" id="IPR050410">
    <property type="entry name" value="CCR4/nocturin_mRNA_transcr"/>
</dbReference>
<evidence type="ECO:0000259" key="1">
    <source>
        <dbReference type="Pfam" id="PF03372"/>
    </source>
</evidence>
<dbReference type="GO" id="GO:0000175">
    <property type="term" value="F:3'-5'-RNA exonuclease activity"/>
    <property type="evidence" value="ECO:0007669"/>
    <property type="project" value="TreeGrafter"/>
</dbReference>
<dbReference type="CDD" id="cd09083">
    <property type="entry name" value="EEP-1"/>
    <property type="match status" value="1"/>
</dbReference>
<dbReference type="AlphaFoldDB" id="A0A9X2BEJ4"/>
<dbReference type="Gene3D" id="3.60.10.10">
    <property type="entry name" value="Endonuclease/exonuclease/phosphatase"/>
    <property type="match status" value="1"/>
</dbReference>